<feature type="transmembrane region" description="Helical" evidence="1">
    <location>
        <begin position="91"/>
        <end position="109"/>
    </location>
</feature>
<keyword evidence="1" id="KW-1133">Transmembrane helix</keyword>
<keyword evidence="1" id="KW-0812">Transmembrane</keyword>
<sequence>MTEKKRSRHFTAKELRLNLYITQLLVLLISIILAWLLFDSPQDVLTLFVWDPIRILLIGGGAAICIVMLDYVAMKLFPESWFDDGGINERVFHGIGIIHLACVTLLIGFAEEFLFRGIVQTQFGFWVASLTFAVLHVRYIRKPFLFTFVLVISMFLGCLFELTGNLFITIFAHFLTDFMMGLHLREGVDNKGDEY</sequence>
<keyword evidence="3" id="KW-0482">Metalloprotease</keyword>
<evidence type="ECO:0000313" key="4">
    <source>
        <dbReference type="Proteomes" id="UP001218246"/>
    </source>
</evidence>
<reference evidence="3 4" key="1">
    <citation type="submission" date="2023-04" db="EMBL/GenBank/DDBJ databases">
        <title>Ectobacillus antri isolated from activated sludge.</title>
        <authorList>
            <person name="Yan P."/>
            <person name="Liu X."/>
        </authorList>
    </citation>
    <scope>NUCLEOTIDE SEQUENCE [LARGE SCALE GENOMIC DNA]</scope>
    <source>
        <strain evidence="3 4">C18H</strain>
    </source>
</reference>
<protein>
    <submittedName>
        <fullName evidence="3">CPBP family intramembrane metalloprotease</fullName>
        <ecNumber evidence="3">3.4.-.-</ecNumber>
    </submittedName>
</protein>
<keyword evidence="3" id="KW-0645">Protease</keyword>
<name>A0ABT6H071_9BACI</name>
<evidence type="ECO:0000313" key="3">
    <source>
        <dbReference type="EMBL" id="MDG5752744.1"/>
    </source>
</evidence>
<feature type="transmembrane region" description="Helical" evidence="1">
    <location>
        <begin position="115"/>
        <end position="137"/>
    </location>
</feature>
<feature type="domain" description="CAAX prenyl protease 2/Lysostaphin resistance protein A-like" evidence="2">
    <location>
        <begin position="97"/>
        <end position="179"/>
    </location>
</feature>
<feature type="transmembrane region" description="Helical" evidence="1">
    <location>
        <begin position="144"/>
        <end position="175"/>
    </location>
</feature>
<dbReference type="EMBL" id="JARULN010000001">
    <property type="protein sequence ID" value="MDG5752744.1"/>
    <property type="molecule type" value="Genomic_DNA"/>
</dbReference>
<proteinExistence type="predicted"/>
<accession>A0ABT6H071</accession>
<evidence type="ECO:0000256" key="1">
    <source>
        <dbReference type="SAM" id="Phobius"/>
    </source>
</evidence>
<dbReference type="Pfam" id="PF02517">
    <property type="entry name" value="Rce1-like"/>
    <property type="match status" value="1"/>
</dbReference>
<keyword evidence="4" id="KW-1185">Reference proteome</keyword>
<keyword evidence="3" id="KW-0378">Hydrolase</keyword>
<dbReference type="GO" id="GO:0008237">
    <property type="term" value="F:metallopeptidase activity"/>
    <property type="evidence" value="ECO:0007669"/>
    <property type="project" value="UniProtKB-KW"/>
</dbReference>
<gene>
    <name evidence="3" type="ORF">P6P90_01850</name>
</gene>
<evidence type="ECO:0000259" key="2">
    <source>
        <dbReference type="Pfam" id="PF02517"/>
    </source>
</evidence>
<comment type="caution">
    <text evidence="3">The sequence shown here is derived from an EMBL/GenBank/DDBJ whole genome shotgun (WGS) entry which is preliminary data.</text>
</comment>
<dbReference type="EC" id="3.4.-.-" evidence="3"/>
<feature type="transmembrane region" description="Helical" evidence="1">
    <location>
        <begin position="20"/>
        <end position="38"/>
    </location>
</feature>
<dbReference type="InterPro" id="IPR003675">
    <property type="entry name" value="Rce1/LyrA-like_dom"/>
</dbReference>
<keyword evidence="1" id="KW-0472">Membrane</keyword>
<dbReference type="Proteomes" id="UP001218246">
    <property type="component" value="Unassembled WGS sequence"/>
</dbReference>
<feature type="transmembrane region" description="Helical" evidence="1">
    <location>
        <begin position="53"/>
        <end position="71"/>
    </location>
</feature>
<organism evidence="3 4">
    <name type="scientific">Ectobacillus antri</name>
    <dbReference type="NCBI Taxonomy" id="2486280"/>
    <lineage>
        <taxon>Bacteria</taxon>
        <taxon>Bacillati</taxon>
        <taxon>Bacillota</taxon>
        <taxon>Bacilli</taxon>
        <taxon>Bacillales</taxon>
        <taxon>Bacillaceae</taxon>
        <taxon>Ectobacillus</taxon>
    </lineage>
</organism>